<comment type="caution">
    <text evidence="2">The sequence shown here is derived from an EMBL/GenBank/DDBJ whole genome shotgun (WGS) entry which is preliminary data.</text>
</comment>
<reference evidence="2 3" key="1">
    <citation type="submission" date="2021-06" db="EMBL/GenBank/DDBJ databases">
        <authorList>
            <person name="Palmer J.M."/>
        </authorList>
    </citation>
    <scope>NUCLEOTIDE SEQUENCE [LARGE SCALE GENOMIC DNA]</scope>
    <source>
        <strain evidence="2 3">GA_2019</strain>
        <tissue evidence="2">Muscle</tissue>
    </source>
</reference>
<sequence length="149" mass="17237">RPDEEVVVDQGGTSSVMNIHYEKEELEGHRTLFVGVRMPRQSYRHHKPHGSRHRKKDKRAGSITNQQNEESEAAGSSHGNKHLLHTLHQYKDLVNIFTVFYNSYSHACTCMYRLLPKRSILLIILTWLYDHCTSGKNGQATNDPNRNRN</sequence>
<evidence type="ECO:0000313" key="3">
    <source>
        <dbReference type="Proteomes" id="UP001476798"/>
    </source>
</evidence>
<evidence type="ECO:0000313" key="2">
    <source>
        <dbReference type="EMBL" id="MEQ2185357.1"/>
    </source>
</evidence>
<protein>
    <submittedName>
        <fullName evidence="2">Uncharacterized protein</fullName>
    </submittedName>
</protein>
<organism evidence="2 3">
    <name type="scientific">Goodea atripinnis</name>
    <dbReference type="NCBI Taxonomy" id="208336"/>
    <lineage>
        <taxon>Eukaryota</taxon>
        <taxon>Metazoa</taxon>
        <taxon>Chordata</taxon>
        <taxon>Craniata</taxon>
        <taxon>Vertebrata</taxon>
        <taxon>Euteleostomi</taxon>
        <taxon>Actinopterygii</taxon>
        <taxon>Neopterygii</taxon>
        <taxon>Teleostei</taxon>
        <taxon>Neoteleostei</taxon>
        <taxon>Acanthomorphata</taxon>
        <taxon>Ovalentaria</taxon>
        <taxon>Atherinomorphae</taxon>
        <taxon>Cyprinodontiformes</taxon>
        <taxon>Goodeidae</taxon>
        <taxon>Goodea</taxon>
    </lineage>
</organism>
<gene>
    <name evidence="2" type="ORF">GOODEAATRI_017392</name>
</gene>
<feature type="compositionally biased region" description="Basic residues" evidence="1">
    <location>
        <begin position="42"/>
        <end position="58"/>
    </location>
</feature>
<feature type="non-terminal residue" evidence="2">
    <location>
        <position position="1"/>
    </location>
</feature>
<proteinExistence type="predicted"/>
<accession>A0ABV0PPC8</accession>
<evidence type="ECO:0000256" key="1">
    <source>
        <dbReference type="SAM" id="MobiDB-lite"/>
    </source>
</evidence>
<feature type="region of interest" description="Disordered" evidence="1">
    <location>
        <begin position="37"/>
        <end position="78"/>
    </location>
</feature>
<name>A0ABV0PPC8_9TELE</name>
<dbReference type="EMBL" id="JAHRIO010081376">
    <property type="protein sequence ID" value="MEQ2185357.1"/>
    <property type="molecule type" value="Genomic_DNA"/>
</dbReference>
<keyword evidence="3" id="KW-1185">Reference proteome</keyword>
<dbReference type="Proteomes" id="UP001476798">
    <property type="component" value="Unassembled WGS sequence"/>
</dbReference>